<sequence length="50" mass="5704">YSGALSYKSFQRKIANLQKNKFISIEKTQGGQEGNTTIIKYSKTKKLTDF</sequence>
<proteinExistence type="predicted"/>
<evidence type="ECO:0000313" key="1">
    <source>
        <dbReference type="EMBL" id="GAG20340.1"/>
    </source>
</evidence>
<gene>
    <name evidence="1" type="ORF">S01H1_58531</name>
</gene>
<organism evidence="1">
    <name type="scientific">marine sediment metagenome</name>
    <dbReference type="NCBI Taxonomy" id="412755"/>
    <lineage>
        <taxon>unclassified sequences</taxon>
        <taxon>metagenomes</taxon>
        <taxon>ecological metagenomes</taxon>
    </lineage>
</organism>
<dbReference type="AlphaFoldDB" id="X0VQ23"/>
<name>X0VQ23_9ZZZZ</name>
<comment type="caution">
    <text evidence="1">The sequence shown here is derived from an EMBL/GenBank/DDBJ whole genome shotgun (WGS) entry which is preliminary data.</text>
</comment>
<accession>X0VQ23</accession>
<feature type="non-terminal residue" evidence="1">
    <location>
        <position position="1"/>
    </location>
</feature>
<dbReference type="EMBL" id="BARS01038239">
    <property type="protein sequence ID" value="GAG20340.1"/>
    <property type="molecule type" value="Genomic_DNA"/>
</dbReference>
<protein>
    <submittedName>
        <fullName evidence="1">Uncharacterized protein</fullName>
    </submittedName>
</protein>
<reference evidence="1" key="1">
    <citation type="journal article" date="2014" name="Front. Microbiol.">
        <title>High frequency of phylogenetically diverse reductive dehalogenase-homologous genes in deep subseafloor sedimentary metagenomes.</title>
        <authorList>
            <person name="Kawai M."/>
            <person name="Futagami T."/>
            <person name="Toyoda A."/>
            <person name="Takaki Y."/>
            <person name="Nishi S."/>
            <person name="Hori S."/>
            <person name="Arai W."/>
            <person name="Tsubouchi T."/>
            <person name="Morono Y."/>
            <person name="Uchiyama I."/>
            <person name="Ito T."/>
            <person name="Fujiyama A."/>
            <person name="Inagaki F."/>
            <person name="Takami H."/>
        </authorList>
    </citation>
    <scope>NUCLEOTIDE SEQUENCE</scope>
    <source>
        <strain evidence="1">Expedition CK06-06</strain>
    </source>
</reference>